<comment type="subcellular location">
    <subcellularLocation>
        <location evidence="1">Cytoplasm</location>
        <location evidence="1">Cytoskeleton</location>
    </subcellularLocation>
</comment>
<comment type="caution">
    <text evidence="5">Lacks conserved residue(s) required for the propagation of feature annotation.</text>
</comment>
<dbReference type="WBParaSite" id="maker-uti_cns_0000893-snap-gene-0.3-mRNA-1">
    <property type="protein sequence ID" value="maker-uti_cns_0000893-snap-gene-0.3-mRNA-1"/>
    <property type="gene ID" value="maker-uti_cns_0000893-snap-gene-0.3"/>
</dbReference>
<dbReference type="InterPro" id="IPR027417">
    <property type="entry name" value="P-loop_NTPase"/>
</dbReference>
<keyword evidence="4" id="KW-0963">Cytoplasm</keyword>
<name>A0A1I8G6E6_9PLAT</name>
<accession>A0A1I8G6E6</accession>
<dbReference type="PANTHER" id="PTHR47969">
    <property type="entry name" value="CHROMOSOME-ASSOCIATED KINESIN KIF4A-RELATED"/>
    <property type="match status" value="1"/>
</dbReference>
<dbReference type="Proteomes" id="UP000095280">
    <property type="component" value="Unplaced"/>
</dbReference>
<dbReference type="PRINTS" id="PR00380">
    <property type="entry name" value="KINESINHEAVY"/>
</dbReference>
<sequence length="114" mass="12022">MDRGSQNEFSSRSHSLFSIMIDTQAPGEAGSGQATVTRHGKLTFVDLSPSTGSSVAREPDQMLETSTINKSLLVLGNCISALSDPKKRAGHVPYRDSKLTKLLSDSLGGSGVSL</sequence>
<dbReference type="AlphaFoldDB" id="A0A1I8G6E6"/>
<dbReference type="GO" id="GO:0005875">
    <property type="term" value="C:microtubule associated complex"/>
    <property type="evidence" value="ECO:0007669"/>
    <property type="project" value="TreeGrafter"/>
</dbReference>
<dbReference type="InterPro" id="IPR001752">
    <property type="entry name" value="Kinesin_motor_dom"/>
</dbReference>
<protein>
    <submittedName>
        <fullName evidence="8">Kinesin motor domain-containing protein</fullName>
    </submittedName>
</protein>
<reference evidence="8" key="1">
    <citation type="submission" date="2016-11" db="UniProtKB">
        <authorList>
            <consortium name="WormBaseParasite"/>
        </authorList>
    </citation>
    <scope>IDENTIFICATION</scope>
</reference>
<keyword evidence="2" id="KW-0547">Nucleotide-binding</keyword>
<dbReference type="GO" id="GO:0008017">
    <property type="term" value="F:microtubule binding"/>
    <property type="evidence" value="ECO:0007669"/>
    <property type="project" value="InterPro"/>
</dbReference>
<comment type="similarity">
    <text evidence="5">Belongs to the TRAFAC class myosin-kinesin ATPase superfamily. Kinesin family.</text>
</comment>
<dbReference type="GO" id="GO:0007018">
    <property type="term" value="P:microtubule-based movement"/>
    <property type="evidence" value="ECO:0007669"/>
    <property type="project" value="InterPro"/>
</dbReference>
<evidence type="ECO:0000256" key="5">
    <source>
        <dbReference type="PROSITE-ProRule" id="PRU00283"/>
    </source>
</evidence>
<dbReference type="GO" id="GO:0051231">
    <property type="term" value="P:spindle elongation"/>
    <property type="evidence" value="ECO:0007669"/>
    <property type="project" value="TreeGrafter"/>
</dbReference>
<keyword evidence="4" id="KW-0206">Cytoskeleton</keyword>
<organism evidence="7 8">
    <name type="scientific">Macrostomum lignano</name>
    <dbReference type="NCBI Taxonomy" id="282301"/>
    <lineage>
        <taxon>Eukaryota</taxon>
        <taxon>Metazoa</taxon>
        <taxon>Spiralia</taxon>
        <taxon>Lophotrochozoa</taxon>
        <taxon>Platyhelminthes</taxon>
        <taxon>Rhabditophora</taxon>
        <taxon>Macrostomorpha</taxon>
        <taxon>Macrostomida</taxon>
        <taxon>Macrostomidae</taxon>
        <taxon>Macrostomum</taxon>
    </lineage>
</organism>
<dbReference type="PANTHER" id="PTHR47969:SF33">
    <property type="entry name" value="KINESIN-LIKE PROTEIN"/>
    <property type="match status" value="1"/>
</dbReference>
<dbReference type="SUPFAM" id="SSF52540">
    <property type="entry name" value="P-loop containing nucleoside triphosphate hydrolases"/>
    <property type="match status" value="1"/>
</dbReference>
<evidence type="ECO:0000313" key="8">
    <source>
        <dbReference type="WBParaSite" id="maker-uti_cns_0000893-snap-gene-0.3-mRNA-1"/>
    </source>
</evidence>
<dbReference type="InterPro" id="IPR027640">
    <property type="entry name" value="Kinesin-like_fam"/>
</dbReference>
<dbReference type="Gene3D" id="3.40.850.10">
    <property type="entry name" value="Kinesin motor domain"/>
    <property type="match status" value="1"/>
</dbReference>
<dbReference type="GO" id="GO:0003777">
    <property type="term" value="F:microtubule motor activity"/>
    <property type="evidence" value="ECO:0007669"/>
    <property type="project" value="InterPro"/>
</dbReference>
<evidence type="ECO:0000256" key="2">
    <source>
        <dbReference type="ARBA" id="ARBA00022741"/>
    </source>
</evidence>
<evidence type="ECO:0000256" key="3">
    <source>
        <dbReference type="ARBA" id="ARBA00022840"/>
    </source>
</evidence>
<dbReference type="GO" id="GO:0007052">
    <property type="term" value="P:mitotic spindle organization"/>
    <property type="evidence" value="ECO:0007669"/>
    <property type="project" value="TreeGrafter"/>
</dbReference>
<evidence type="ECO:0000256" key="4">
    <source>
        <dbReference type="ARBA" id="ARBA00023212"/>
    </source>
</evidence>
<keyword evidence="7" id="KW-1185">Reference proteome</keyword>
<proteinExistence type="inferred from homology"/>
<evidence type="ECO:0000313" key="7">
    <source>
        <dbReference type="Proteomes" id="UP000095280"/>
    </source>
</evidence>
<dbReference type="InterPro" id="IPR036961">
    <property type="entry name" value="Kinesin_motor_dom_sf"/>
</dbReference>
<dbReference type="PROSITE" id="PS50067">
    <property type="entry name" value="KINESIN_MOTOR_2"/>
    <property type="match status" value="1"/>
</dbReference>
<dbReference type="Pfam" id="PF00225">
    <property type="entry name" value="Kinesin"/>
    <property type="match status" value="1"/>
</dbReference>
<feature type="domain" description="Kinesin motor" evidence="6">
    <location>
        <begin position="1"/>
        <end position="114"/>
    </location>
</feature>
<evidence type="ECO:0000259" key="6">
    <source>
        <dbReference type="PROSITE" id="PS50067"/>
    </source>
</evidence>
<dbReference type="GO" id="GO:0005524">
    <property type="term" value="F:ATP binding"/>
    <property type="evidence" value="ECO:0007669"/>
    <property type="project" value="UniProtKB-KW"/>
</dbReference>
<keyword evidence="3" id="KW-0067">ATP-binding</keyword>
<evidence type="ECO:0000256" key="1">
    <source>
        <dbReference type="ARBA" id="ARBA00004245"/>
    </source>
</evidence>